<dbReference type="KEGG" id="des:DSOUD_2641"/>
<sequence>MDAAEKKEFEAMFRHHMGELAEKFGNKVDAAAENFKVHLGIFSKGFQQKLDIVVEGHQMLGDKIDRIDGRMEGLENRTGGMEVKLDAVVSDMAAHRKDGAAHGVVWRVKEDGE</sequence>
<dbReference type="Proteomes" id="UP000057158">
    <property type="component" value="Chromosome"/>
</dbReference>
<evidence type="ECO:0000313" key="1">
    <source>
        <dbReference type="EMBL" id="ALC17393.1"/>
    </source>
</evidence>
<accession>A0A0M3QG89</accession>
<keyword evidence="2" id="KW-1185">Reference proteome</keyword>
<dbReference type="PATRIC" id="fig|1603606.3.peg.2873"/>
<proteinExistence type="predicted"/>
<organism evidence="1 2">
    <name type="scientific">Desulfuromonas soudanensis</name>
    <dbReference type="NCBI Taxonomy" id="1603606"/>
    <lineage>
        <taxon>Bacteria</taxon>
        <taxon>Pseudomonadati</taxon>
        <taxon>Thermodesulfobacteriota</taxon>
        <taxon>Desulfuromonadia</taxon>
        <taxon>Desulfuromonadales</taxon>
        <taxon>Desulfuromonadaceae</taxon>
        <taxon>Desulfuromonas</taxon>
    </lineage>
</organism>
<name>A0A0M3QG89_9BACT</name>
<dbReference type="AlphaFoldDB" id="A0A0M3QG89"/>
<protein>
    <submittedName>
        <fullName evidence="1">Uncharacterized protein</fullName>
    </submittedName>
</protein>
<dbReference type="STRING" id="1603606.DSOUD_2641"/>
<dbReference type="EMBL" id="CP010802">
    <property type="protein sequence ID" value="ALC17393.1"/>
    <property type="molecule type" value="Genomic_DNA"/>
</dbReference>
<reference evidence="1 2" key="1">
    <citation type="submission" date="2015-07" db="EMBL/GenBank/DDBJ databases">
        <title>Isolation and Genomic Characterization of a Novel Halophilic Metal-Reducing Deltaproteobacterium from the Deep Subsurface.</title>
        <authorList>
            <person name="Badalamenti J.P."/>
            <person name="Summers Z.M."/>
            <person name="Gralnick J.A."/>
            <person name="Bond D.R."/>
        </authorList>
    </citation>
    <scope>NUCLEOTIDE SEQUENCE [LARGE SCALE GENOMIC DNA]</scope>
    <source>
        <strain evidence="1 2">WTL</strain>
    </source>
</reference>
<gene>
    <name evidence="1" type="ORF">DSOUD_2641</name>
</gene>
<dbReference type="OrthoDB" id="5081644at2"/>
<dbReference type="RefSeq" id="WP_082351274.1">
    <property type="nucleotide sequence ID" value="NZ_CP010802.1"/>
</dbReference>
<evidence type="ECO:0000313" key="2">
    <source>
        <dbReference type="Proteomes" id="UP000057158"/>
    </source>
</evidence>